<dbReference type="SMART" id="SM00225">
    <property type="entry name" value="BTB"/>
    <property type="match status" value="1"/>
</dbReference>
<sequence>MQAAGSGGKDCMQQGPAMTSRSCDRDLITGPAREGPAMMLRSCDRDVITGPVLSTLGPEAAECTALRRQDYKDSLGSIDCVTVSVLQGASGIRAADRRKKLSVASPSLNALGQRGDRAHRLCRLSRLCPPLQNSHICRQPEPLSKVPLKQIMMGKASHCSYVLQQLYNQREWGFLCDCCITINDTYFQAHKAILAACSSYFKMMFINHPHTMAQINLTNTKITAECFDLILQFMYLGKILKAPETFEQLKNAMSYLQLYVIPDCLEDIQDIDSSIKCTSSASSSLTSKMVFGVRMYEEPTTKSREEPSRWPSEPALPVNTVPEKPTEASMPSALRKQMQNICKKTPSPKVSNPRDRGSRRFGRSYTCESCGFAFSCEKLLDEHSQTCTNRHFFQNRENSSNDQSQSGSESPVSKFSPTQDNMQRADSSQCLEPSVSSESAKTTLISLDQIKSETIDTTEKNSVIIKIEADENSIVDMDDINIVKISDKEYFESSDIDELEDDVDEALSGYYVSEQYKSMNQKSVNLHQALGRKDVDFLDQDGAETSEAASEMACELCGVTVTEHDLSSHYLSQHIENICACGKCGQILVKGRQLQEHAQRCGESQERPETDDRHIDERMHFEDGVEESSAMGEVLADMWDDVNEGAVNARQVYKNSSCPYRCPNCGQRFEAENLVVEHMSHCLEMKSSEVQFLMTPIKIIEESISVTSARCHLREHYTVHTKEKQFSCQICGKQFLRERQLRLHNDMHRGMARYVCSLCDQGNFRKHDHVRHMISHLAAGETICQVCFQIFPNNELLEEHMDTHLYTCGVCGAKFNLRKDMRAHYNSKHFKKA</sequence>
<feature type="compositionally biased region" description="Low complexity" evidence="8">
    <location>
        <begin position="397"/>
        <end position="410"/>
    </location>
</feature>
<dbReference type="PANTHER" id="PTHR24394:SF42">
    <property type="entry name" value="ZINC FINGER AND BTB DOMAIN CONTAINING 1"/>
    <property type="match status" value="1"/>
</dbReference>
<evidence type="ECO:0000256" key="8">
    <source>
        <dbReference type="SAM" id="MobiDB-lite"/>
    </source>
</evidence>
<proteinExistence type="predicted"/>
<feature type="region of interest" description="Disordered" evidence="8">
    <location>
        <begin position="298"/>
        <end position="333"/>
    </location>
</feature>
<reference evidence="11" key="1">
    <citation type="submission" date="2023-07" db="EMBL/GenBank/DDBJ databases">
        <authorList>
            <person name="Stuckert A."/>
        </authorList>
    </citation>
    <scope>NUCLEOTIDE SEQUENCE</scope>
</reference>
<dbReference type="Pfam" id="PF00651">
    <property type="entry name" value="BTB"/>
    <property type="match status" value="1"/>
</dbReference>
<dbReference type="EMBL" id="CAUEEQ010034170">
    <property type="protein sequence ID" value="CAJ0952020.1"/>
    <property type="molecule type" value="Genomic_DNA"/>
</dbReference>
<feature type="domain" description="C2H2-type" evidence="10">
    <location>
        <begin position="365"/>
        <end position="396"/>
    </location>
</feature>
<evidence type="ECO:0000256" key="7">
    <source>
        <dbReference type="PROSITE-ProRule" id="PRU00042"/>
    </source>
</evidence>
<evidence type="ECO:0000313" key="11">
    <source>
        <dbReference type="EMBL" id="CAJ0952020.1"/>
    </source>
</evidence>
<feature type="domain" description="C2H2-type" evidence="10">
    <location>
        <begin position="806"/>
        <end position="833"/>
    </location>
</feature>
<feature type="domain" description="BTB" evidence="9">
    <location>
        <begin position="176"/>
        <end position="243"/>
    </location>
</feature>
<feature type="region of interest" description="Disordered" evidence="8">
    <location>
        <begin position="396"/>
        <end position="435"/>
    </location>
</feature>
<dbReference type="PROSITE" id="PS00028">
    <property type="entry name" value="ZINC_FINGER_C2H2_1"/>
    <property type="match status" value="2"/>
</dbReference>
<evidence type="ECO:0000259" key="9">
    <source>
        <dbReference type="PROSITE" id="PS50097"/>
    </source>
</evidence>
<dbReference type="InterPro" id="IPR000210">
    <property type="entry name" value="BTB/POZ_dom"/>
</dbReference>
<keyword evidence="5" id="KW-0862">Zinc</keyword>
<name>A0ABN9LXW6_9NEOB</name>
<evidence type="ECO:0000256" key="1">
    <source>
        <dbReference type="ARBA" id="ARBA00004123"/>
    </source>
</evidence>
<evidence type="ECO:0000313" key="12">
    <source>
        <dbReference type="Proteomes" id="UP001176940"/>
    </source>
</evidence>
<keyword evidence="6" id="KW-0539">Nucleus</keyword>
<feature type="compositionally biased region" description="Basic and acidic residues" evidence="8">
    <location>
        <begin position="298"/>
        <end position="308"/>
    </location>
</feature>
<keyword evidence="3" id="KW-0677">Repeat</keyword>
<evidence type="ECO:0000256" key="4">
    <source>
        <dbReference type="ARBA" id="ARBA00022771"/>
    </source>
</evidence>
<feature type="region of interest" description="Disordered" evidence="8">
    <location>
        <begin position="1"/>
        <end position="31"/>
    </location>
</feature>
<dbReference type="Proteomes" id="UP001176940">
    <property type="component" value="Unassembled WGS sequence"/>
</dbReference>
<dbReference type="InterPro" id="IPR011333">
    <property type="entry name" value="SKP1/BTB/POZ_sf"/>
</dbReference>
<feature type="compositionally biased region" description="Polar residues" evidence="8">
    <location>
        <begin position="411"/>
        <end position="435"/>
    </location>
</feature>
<dbReference type="Gene3D" id="3.30.710.10">
    <property type="entry name" value="Potassium Channel Kv1.1, Chain A"/>
    <property type="match status" value="1"/>
</dbReference>
<dbReference type="SUPFAM" id="SSF57667">
    <property type="entry name" value="beta-beta-alpha zinc fingers"/>
    <property type="match status" value="2"/>
</dbReference>
<comment type="subcellular location">
    <subcellularLocation>
        <location evidence="1">Nucleus</location>
    </subcellularLocation>
</comment>
<dbReference type="InterPro" id="IPR036236">
    <property type="entry name" value="Znf_C2H2_sf"/>
</dbReference>
<dbReference type="SMART" id="SM00355">
    <property type="entry name" value="ZnF_C2H2"/>
    <property type="match status" value="7"/>
</dbReference>
<dbReference type="PROSITE" id="PS50157">
    <property type="entry name" value="ZINC_FINGER_C2H2_2"/>
    <property type="match status" value="3"/>
</dbReference>
<feature type="domain" description="C2H2-type" evidence="10">
    <location>
        <begin position="726"/>
        <end position="753"/>
    </location>
</feature>
<evidence type="ECO:0000259" key="10">
    <source>
        <dbReference type="PROSITE" id="PS50157"/>
    </source>
</evidence>
<dbReference type="PROSITE" id="PS50097">
    <property type="entry name" value="BTB"/>
    <property type="match status" value="1"/>
</dbReference>
<evidence type="ECO:0008006" key="13">
    <source>
        <dbReference type="Google" id="ProtNLM"/>
    </source>
</evidence>
<evidence type="ECO:0000256" key="2">
    <source>
        <dbReference type="ARBA" id="ARBA00022723"/>
    </source>
</evidence>
<dbReference type="PANTHER" id="PTHR24394">
    <property type="entry name" value="ZINC FINGER PROTEIN"/>
    <property type="match status" value="1"/>
</dbReference>
<comment type="caution">
    <text evidence="11">The sequence shown here is derived from an EMBL/GenBank/DDBJ whole genome shotgun (WGS) entry which is preliminary data.</text>
</comment>
<keyword evidence="12" id="KW-1185">Reference proteome</keyword>
<evidence type="ECO:0000256" key="3">
    <source>
        <dbReference type="ARBA" id="ARBA00022737"/>
    </source>
</evidence>
<keyword evidence="2" id="KW-0479">Metal-binding</keyword>
<keyword evidence="4 7" id="KW-0863">Zinc-finger</keyword>
<evidence type="ECO:0000256" key="6">
    <source>
        <dbReference type="ARBA" id="ARBA00023242"/>
    </source>
</evidence>
<dbReference type="SUPFAM" id="SSF54695">
    <property type="entry name" value="POZ domain"/>
    <property type="match status" value="1"/>
</dbReference>
<gene>
    <name evidence="11" type="ORF">RIMI_LOCUS13689979</name>
</gene>
<protein>
    <recommendedName>
        <fullName evidence="13">Zinc finger and BTB domain containing 1</fullName>
    </recommendedName>
</protein>
<organism evidence="11 12">
    <name type="scientific">Ranitomeya imitator</name>
    <name type="common">mimic poison frog</name>
    <dbReference type="NCBI Taxonomy" id="111125"/>
    <lineage>
        <taxon>Eukaryota</taxon>
        <taxon>Metazoa</taxon>
        <taxon>Chordata</taxon>
        <taxon>Craniata</taxon>
        <taxon>Vertebrata</taxon>
        <taxon>Euteleostomi</taxon>
        <taxon>Amphibia</taxon>
        <taxon>Batrachia</taxon>
        <taxon>Anura</taxon>
        <taxon>Neobatrachia</taxon>
        <taxon>Hyloidea</taxon>
        <taxon>Dendrobatidae</taxon>
        <taxon>Dendrobatinae</taxon>
        <taxon>Ranitomeya</taxon>
    </lineage>
</organism>
<accession>A0ABN9LXW6</accession>
<dbReference type="Gene3D" id="3.30.160.60">
    <property type="entry name" value="Classic Zinc Finger"/>
    <property type="match status" value="3"/>
</dbReference>
<evidence type="ECO:0000256" key="5">
    <source>
        <dbReference type="ARBA" id="ARBA00022833"/>
    </source>
</evidence>
<dbReference type="InterPro" id="IPR013087">
    <property type="entry name" value="Znf_C2H2_type"/>
</dbReference>